<accession>A0ABR8Y280</accession>
<dbReference type="CDD" id="cd03024">
    <property type="entry name" value="DsbA_FrnE"/>
    <property type="match status" value="1"/>
</dbReference>
<dbReference type="SUPFAM" id="SSF52833">
    <property type="entry name" value="Thioredoxin-like"/>
    <property type="match status" value="1"/>
</dbReference>
<dbReference type="Proteomes" id="UP000619101">
    <property type="component" value="Unassembled WGS sequence"/>
</dbReference>
<organism evidence="2 3">
    <name type="scientific">Solibacillus faecavium</name>
    <dbReference type="NCBI Taxonomy" id="2762221"/>
    <lineage>
        <taxon>Bacteria</taxon>
        <taxon>Bacillati</taxon>
        <taxon>Bacillota</taxon>
        <taxon>Bacilli</taxon>
        <taxon>Bacillales</taxon>
        <taxon>Caryophanaceae</taxon>
        <taxon>Solibacillus</taxon>
    </lineage>
</organism>
<dbReference type="Gene3D" id="3.40.30.10">
    <property type="entry name" value="Glutaredoxin"/>
    <property type="match status" value="1"/>
</dbReference>
<sequence length="234" mass="26345">MKIEVWSDYVCPFCYIGKKQLEIALEELGYGDSIEVEYKSYLLDPTTPVDTNSSVYEELQHKYQISLDEVKKMTANVKDRAKEVGLDYNFDEMKSANTVKAHRLAKWAETEGKGKDFTERVLKAYFLEGKAIGQTDVLLALVKEVNLPVEKAKQVIENDDYMKEVEQDIAVAQNLGVRGVPFFVIDNKYGISGAQPQEVFEQTIEKAAQELGLRKHLKMQGNNGAACTDGSCEI</sequence>
<gene>
    <name evidence="2" type="ORF">H9635_16330</name>
</gene>
<dbReference type="InterPro" id="IPR001853">
    <property type="entry name" value="DSBA-like_thioredoxin_dom"/>
</dbReference>
<dbReference type="Pfam" id="PF01323">
    <property type="entry name" value="DSBA"/>
    <property type="match status" value="1"/>
</dbReference>
<evidence type="ECO:0000259" key="1">
    <source>
        <dbReference type="Pfam" id="PF01323"/>
    </source>
</evidence>
<dbReference type="EMBL" id="JACSPZ010000010">
    <property type="protein sequence ID" value="MBD8038316.1"/>
    <property type="molecule type" value="Genomic_DNA"/>
</dbReference>
<dbReference type="RefSeq" id="WP_191701377.1">
    <property type="nucleotide sequence ID" value="NZ_JACSPZ010000010.1"/>
</dbReference>
<proteinExistence type="predicted"/>
<evidence type="ECO:0000313" key="2">
    <source>
        <dbReference type="EMBL" id="MBD8038316.1"/>
    </source>
</evidence>
<comment type="caution">
    <text evidence="2">The sequence shown here is derived from an EMBL/GenBank/DDBJ whole genome shotgun (WGS) entry which is preliminary data.</text>
</comment>
<dbReference type="PANTHER" id="PTHR13887:SF41">
    <property type="entry name" value="THIOREDOXIN SUPERFAMILY PROTEIN"/>
    <property type="match status" value="1"/>
</dbReference>
<evidence type="ECO:0000313" key="3">
    <source>
        <dbReference type="Proteomes" id="UP000619101"/>
    </source>
</evidence>
<reference evidence="2 3" key="1">
    <citation type="submission" date="2020-08" db="EMBL/GenBank/DDBJ databases">
        <title>A Genomic Blueprint of the Chicken Gut Microbiome.</title>
        <authorList>
            <person name="Gilroy R."/>
            <person name="Ravi A."/>
            <person name="Getino M."/>
            <person name="Pursley I."/>
            <person name="Horton D.L."/>
            <person name="Alikhan N.-F."/>
            <person name="Baker D."/>
            <person name="Gharbi K."/>
            <person name="Hall N."/>
            <person name="Watson M."/>
            <person name="Adriaenssens E.M."/>
            <person name="Foster-Nyarko E."/>
            <person name="Jarju S."/>
            <person name="Secka A."/>
            <person name="Antonio M."/>
            <person name="Oren A."/>
            <person name="Chaudhuri R."/>
            <person name="La Ragione R.M."/>
            <person name="Hildebrand F."/>
            <person name="Pallen M.J."/>
        </authorList>
    </citation>
    <scope>NUCLEOTIDE SEQUENCE [LARGE SCALE GENOMIC DNA]</scope>
    <source>
        <strain evidence="2 3">A46</strain>
    </source>
</reference>
<feature type="domain" description="DSBA-like thioredoxin" evidence="1">
    <location>
        <begin position="3"/>
        <end position="204"/>
    </location>
</feature>
<dbReference type="InterPro" id="IPR036249">
    <property type="entry name" value="Thioredoxin-like_sf"/>
</dbReference>
<name>A0ABR8Y280_9BACL</name>
<dbReference type="PANTHER" id="PTHR13887">
    <property type="entry name" value="GLUTATHIONE S-TRANSFERASE KAPPA"/>
    <property type="match status" value="1"/>
</dbReference>
<protein>
    <submittedName>
        <fullName evidence="2">DsbA family oxidoreductase</fullName>
    </submittedName>
</protein>
<keyword evidence="3" id="KW-1185">Reference proteome</keyword>